<name>K0TIA0_THAOC</name>
<dbReference type="AlphaFoldDB" id="K0TIA0"/>
<dbReference type="Proteomes" id="UP000266841">
    <property type="component" value="Unassembled WGS sequence"/>
</dbReference>
<proteinExistence type="predicted"/>
<sequence>RTPTTTDRLAKRGNLGGHSQEAGNPPASRPAEGYESDGVSALSGIGNESVEGLRRREEGGEAEGARPGGRARAPPALAGGGKGWTQEELDDLISRNEWGSVARYINKMRAGRERTTAPPVYRQGDRTGGRRHGRVNGGGERRPLGGAEFNHLSVSLPSESDLSKQRKESEVQGLEALEERECHVVVIKQLNSRTVFGWIVSALSVILLLRGETVCGSRGSECQY</sequence>
<keyword evidence="3" id="KW-1185">Reference proteome</keyword>
<feature type="region of interest" description="Disordered" evidence="1">
    <location>
        <begin position="114"/>
        <end position="147"/>
    </location>
</feature>
<feature type="compositionally biased region" description="Low complexity" evidence="1">
    <location>
        <begin position="68"/>
        <end position="77"/>
    </location>
</feature>
<protein>
    <submittedName>
        <fullName evidence="2">Uncharacterized protein</fullName>
    </submittedName>
</protein>
<organism evidence="2 3">
    <name type="scientific">Thalassiosira oceanica</name>
    <name type="common">Marine diatom</name>
    <dbReference type="NCBI Taxonomy" id="159749"/>
    <lineage>
        <taxon>Eukaryota</taxon>
        <taxon>Sar</taxon>
        <taxon>Stramenopiles</taxon>
        <taxon>Ochrophyta</taxon>
        <taxon>Bacillariophyta</taxon>
        <taxon>Coscinodiscophyceae</taxon>
        <taxon>Thalassiosirophycidae</taxon>
        <taxon>Thalassiosirales</taxon>
        <taxon>Thalassiosiraceae</taxon>
        <taxon>Thalassiosira</taxon>
    </lineage>
</organism>
<evidence type="ECO:0000313" key="2">
    <source>
        <dbReference type="EMBL" id="EJK77285.1"/>
    </source>
</evidence>
<feature type="region of interest" description="Disordered" evidence="1">
    <location>
        <begin position="1"/>
        <end position="85"/>
    </location>
</feature>
<accession>K0TIA0</accession>
<comment type="caution">
    <text evidence="2">The sequence shown here is derived from an EMBL/GenBank/DDBJ whole genome shotgun (WGS) entry which is preliminary data.</text>
</comment>
<dbReference type="EMBL" id="AGNL01001067">
    <property type="protein sequence ID" value="EJK77285.1"/>
    <property type="molecule type" value="Genomic_DNA"/>
</dbReference>
<evidence type="ECO:0000256" key="1">
    <source>
        <dbReference type="SAM" id="MobiDB-lite"/>
    </source>
</evidence>
<reference evidence="2 3" key="1">
    <citation type="journal article" date="2012" name="Genome Biol.">
        <title>Genome and low-iron response of an oceanic diatom adapted to chronic iron limitation.</title>
        <authorList>
            <person name="Lommer M."/>
            <person name="Specht M."/>
            <person name="Roy A.S."/>
            <person name="Kraemer L."/>
            <person name="Andreson R."/>
            <person name="Gutowska M.A."/>
            <person name="Wolf J."/>
            <person name="Bergner S.V."/>
            <person name="Schilhabel M.B."/>
            <person name="Klostermeier U.C."/>
            <person name="Beiko R.G."/>
            <person name="Rosenstiel P."/>
            <person name="Hippler M."/>
            <person name="Laroche J."/>
        </authorList>
    </citation>
    <scope>NUCLEOTIDE SEQUENCE [LARGE SCALE GENOMIC DNA]</scope>
    <source>
        <strain evidence="2 3">CCMP1005</strain>
    </source>
</reference>
<dbReference type="eggNOG" id="ENOG502TB7R">
    <property type="taxonomic scope" value="Eukaryota"/>
</dbReference>
<gene>
    <name evidence="2" type="ORF">THAOC_00892</name>
</gene>
<evidence type="ECO:0000313" key="3">
    <source>
        <dbReference type="Proteomes" id="UP000266841"/>
    </source>
</evidence>
<feature type="non-terminal residue" evidence="2">
    <location>
        <position position="1"/>
    </location>
</feature>